<keyword evidence="1" id="KW-0689">Ribosomal protein</keyword>
<name>L5JTM2_PTEAL</name>
<dbReference type="GO" id="GO:0005840">
    <property type="term" value="C:ribosome"/>
    <property type="evidence" value="ECO:0007669"/>
    <property type="project" value="UniProtKB-KW"/>
</dbReference>
<protein>
    <submittedName>
        <fullName evidence="1">40S ribosomal protein S3a</fullName>
    </submittedName>
</protein>
<keyword evidence="2" id="KW-1185">Reference proteome</keyword>
<proteinExistence type="predicted"/>
<keyword evidence="1" id="KW-0687">Ribonucleoprotein</keyword>
<dbReference type="EMBL" id="KB031134">
    <property type="protein sequence ID" value="ELK02367.1"/>
    <property type="molecule type" value="Genomic_DNA"/>
</dbReference>
<dbReference type="STRING" id="9402.L5JTM2"/>
<organism evidence="1 2">
    <name type="scientific">Pteropus alecto</name>
    <name type="common">Black flying fox</name>
    <dbReference type="NCBI Taxonomy" id="9402"/>
    <lineage>
        <taxon>Eukaryota</taxon>
        <taxon>Metazoa</taxon>
        <taxon>Chordata</taxon>
        <taxon>Craniata</taxon>
        <taxon>Vertebrata</taxon>
        <taxon>Euteleostomi</taxon>
        <taxon>Mammalia</taxon>
        <taxon>Eutheria</taxon>
        <taxon>Laurasiatheria</taxon>
        <taxon>Chiroptera</taxon>
        <taxon>Yinpterochiroptera</taxon>
        <taxon>Pteropodoidea</taxon>
        <taxon>Pteropodidae</taxon>
        <taxon>Pteropodinae</taxon>
        <taxon>Pteropus</taxon>
    </lineage>
</organism>
<dbReference type="InParanoid" id="L5JTM2"/>
<evidence type="ECO:0000313" key="1">
    <source>
        <dbReference type="EMBL" id="ELK02367.1"/>
    </source>
</evidence>
<dbReference type="Proteomes" id="UP000010552">
    <property type="component" value="Unassembled WGS sequence"/>
</dbReference>
<reference evidence="2" key="1">
    <citation type="journal article" date="2013" name="Science">
        <title>Comparative analysis of bat genomes provides insight into the evolution of flight and immunity.</title>
        <authorList>
            <person name="Zhang G."/>
            <person name="Cowled C."/>
            <person name="Shi Z."/>
            <person name="Huang Z."/>
            <person name="Bishop-Lilly K.A."/>
            <person name="Fang X."/>
            <person name="Wynne J.W."/>
            <person name="Xiong Z."/>
            <person name="Baker M.L."/>
            <person name="Zhao W."/>
            <person name="Tachedjian M."/>
            <person name="Zhu Y."/>
            <person name="Zhou P."/>
            <person name="Jiang X."/>
            <person name="Ng J."/>
            <person name="Yang L."/>
            <person name="Wu L."/>
            <person name="Xiao J."/>
            <person name="Feng Y."/>
            <person name="Chen Y."/>
            <person name="Sun X."/>
            <person name="Zhang Y."/>
            <person name="Marsh G.A."/>
            <person name="Crameri G."/>
            <person name="Broder C.C."/>
            <person name="Frey K.G."/>
            <person name="Wang L.F."/>
            <person name="Wang J."/>
        </authorList>
    </citation>
    <scope>NUCLEOTIDE SEQUENCE [LARGE SCALE GENOMIC DNA]</scope>
</reference>
<evidence type="ECO:0000313" key="2">
    <source>
        <dbReference type="Proteomes" id="UP000010552"/>
    </source>
</evidence>
<accession>L5JTM2</accession>
<dbReference type="AlphaFoldDB" id="L5JTM2"/>
<gene>
    <name evidence="1" type="ORF">PAL_GLEAN10019327</name>
</gene>
<sequence>MLMSRLPKVTCFVCVGFGNKSNEQILKTSDAQHQQVRQIRKETMEITPREGQTNDWEEVMSILSAPSTYTPRRNPDSLQQISPGNVKEVKTDVDELTGNVLLQAEDCVTDGSAETFQFPGLCGRMENVLL</sequence>